<evidence type="ECO:0000313" key="3">
    <source>
        <dbReference type="Proteomes" id="UP000054785"/>
    </source>
</evidence>
<dbReference type="InterPro" id="IPR004408">
    <property type="entry name" value="Biotin_CoA_COase_ligase"/>
</dbReference>
<comment type="catalytic activity">
    <reaction evidence="1">
        <text>biotin + L-lysyl-[protein] + ATP = N(6)-biotinyl-L-lysyl-[protein] + AMP + diphosphate + H(+)</text>
        <dbReference type="Rhea" id="RHEA:11756"/>
        <dbReference type="Rhea" id="RHEA-COMP:9752"/>
        <dbReference type="Rhea" id="RHEA-COMP:10505"/>
        <dbReference type="ChEBI" id="CHEBI:15378"/>
        <dbReference type="ChEBI" id="CHEBI:29969"/>
        <dbReference type="ChEBI" id="CHEBI:30616"/>
        <dbReference type="ChEBI" id="CHEBI:33019"/>
        <dbReference type="ChEBI" id="CHEBI:57586"/>
        <dbReference type="ChEBI" id="CHEBI:83144"/>
        <dbReference type="ChEBI" id="CHEBI:456215"/>
        <dbReference type="EC" id="6.3.4.15"/>
    </reaction>
</comment>
<feature type="binding site" evidence="1">
    <location>
        <begin position="92"/>
        <end position="94"/>
    </location>
    <ligand>
        <name>biotin</name>
        <dbReference type="ChEBI" id="CHEBI:57586"/>
    </ligand>
</feature>
<dbReference type="Proteomes" id="UP000054785">
    <property type="component" value="Unassembled WGS sequence"/>
</dbReference>
<dbReference type="GO" id="GO:0005737">
    <property type="term" value="C:cytoplasm"/>
    <property type="evidence" value="ECO:0007669"/>
    <property type="project" value="TreeGrafter"/>
</dbReference>
<dbReference type="RefSeq" id="WP_028386998.1">
    <property type="nucleotide sequence ID" value="NZ_CAAAHN010000001.1"/>
</dbReference>
<dbReference type="GO" id="GO:0005524">
    <property type="term" value="F:ATP binding"/>
    <property type="evidence" value="ECO:0007669"/>
    <property type="project" value="UniProtKB-UniRule"/>
</dbReference>
<dbReference type="NCBIfam" id="TIGR00121">
    <property type="entry name" value="birA_ligase"/>
    <property type="match status" value="1"/>
</dbReference>
<dbReference type="InterPro" id="IPR045864">
    <property type="entry name" value="aa-tRNA-synth_II/BPL/LPL"/>
</dbReference>
<accession>A0A0W0TY72</accession>
<dbReference type="Gene3D" id="2.30.30.100">
    <property type="match status" value="1"/>
</dbReference>
<keyword evidence="1" id="KW-0092">Biotin</keyword>
<dbReference type="InterPro" id="IPR030855">
    <property type="entry name" value="Bifunct_BirA"/>
</dbReference>
<dbReference type="CDD" id="cd16442">
    <property type="entry name" value="BPL"/>
    <property type="match status" value="1"/>
</dbReference>
<dbReference type="EC" id="6.3.4.15" evidence="1"/>
<dbReference type="SUPFAM" id="SSF55681">
    <property type="entry name" value="Class II aaRS and biotin synthetases"/>
    <property type="match status" value="1"/>
</dbReference>
<keyword evidence="1" id="KW-0805">Transcription regulation</keyword>
<feature type="DNA-binding region" description="H-T-H motif" evidence="1">
    <location>
        <begin position="19"/>
        <end position="38"/>
    </location>
</feature>
<dbReference type="STRING" id="45065.Lgee_0909"/>
<keyword evidence="1" id="KW-0436">Ligase</keyword>
<dbReference type="EMBL" id="LNYC01000032">
    <property type="protein sequence ID" value="KTD00645.1"/>
    <property type="molecule type" value="Genomic_DNA"/>
</dbReference>
<comment type="caution">
    <text evidence="2">The sequence shown here is derived from an EMBL/GenBank/DDBJ whole genome shotgun (WGS) entry which is preliminary data.</text>
</comment>
<dbReference type="PANTHER" id="PTHR12835:SF5">
    <property type="entry name" value="BIOTIN--PROTEIN LIGASE"/>
    <property type="match status" value="1"/>
</dbReference>
<keyword evidence="1" id="KW-0547">Nucleotide-binding</keyword>
<dbReference type="PROSITE" id="PS51733">
    <property type="entry name" value="BPL_LPL_CATALYTIC"/>
    <property type="match status" value="1"/>
</dbReference>
<dbReference type="AlphaFoldDB" id="A0A0W0TY72"/>
<comment type="function">
    <text evidence="1">Acts both as a biotin--[acetyl-CoA-carboxylase] ligase and a biotin-operon repressor. In the presence of ATP, BirA activates biotin to form the BirA-biotinyl-5'-adenylate (BirA-bio-5'-AMP or holoBirA) complex. HoloBirA can either transfer the biotinyl moiety to the biotin carboxyl carrier protein (BCCP) subunit of acetyl-CoA carboxylase, or bind to the biotin operator site and inhibit transcription of the operon.</text>
</comment>
<dbReference type="OrthoDB" id="9807064at2"/>
<dbReference type="InterPro" id="IPR004143">
    <property type="entry name" value="BPL_LPL_catalytic"/>
</dbReference>
<dbReference type="SUPFAM" id="SSF46785">
    <property type="entry name" value="Winged helix' DNA-binding domain"/>
    <property type="match status" value="1"/>
</dbReference>
<dbReference type="GO" id="GO:0006355">
    <property type="term" value="P:regulation of DNA-templated transcription"/>
    <property type="evidence" value="ECO:0007669"/>
    <property type="project" value="UniProtKB-UniRule"/>
</dbReference>
<dbReference type="HAMAP" id="MF_00978">
    <property type="entry name" value="Bifunct_BirA"/>
    <property type="match status" value="1"/>
</dbReference>
<evidence type="ECO:0000256" key="1">
    <source>
        <dbReference type="HAMAP-Rule" id="MF_00978"/>
    </source>
</evidence>
<keyword evidence="1" id="KW-0678">Repressor</keyword>
<organism evidence="2 3">
    <name type="scientific">Legionella geestiana</name>
    <dbReference type="NCBI Taxonomy" id="45065"/>
    <lineage>
        <taxon>Bacteria</taxon>
        <taxon>Pseudomonadati</taxon>
        <taxon>Pseudomonadota</taxon>
        <taxon>Gammaproteobacteria</taxon>
        <taxon>Legionellales</taxon>
        <taxon>Legionellaceae</taxon>
        <taxon>Legionella</taxon>
    </lineage>
</organism>
<dbReference type="Gene3D" id="1.10.10.10">
    <property type="entry name" value="Winged helix-like DNA-binding domain superfamily/Winged helix DNA-binding domain"/>
    <property type="match status" value="1"/>
</dbReference>
<feature type="binding site" evidence="1">
    <location>
        <begin position="118"/>
        <end position="120"/>
    </location>
    <ligand>
        <name>biotin</name>
        <dbReference type="ChEBI" id="CHEBI:57586"/>
    </ligand>
</feature>
<dbReference type="InterPro" id="IPR013196">
    <property type="entry name" value="HTH_11"/>
</dbReference>
<evidence type="ECO:0000313" key="2">
    <source>
        <dbReference type="EMBL" id="KTD00645.1"/>
    </source>
</evidence>
<proteinExistence type="inferred from homology"/>
<comment type="similarity">
    <text evidence="1">Belongs to the biotin--protein ligase family.</text>
</comment>
<keyword evidence="1" id="KW-0238">DNA-binding</keyword>
<dbReference type="InterPro" id="IPR036390">
    <property type="entry name" value="WH_DNA-bd_sf"/>
</dbReference>
<dbReference type="GO" id="GO:0004077">
    <property type="term" value="F:biotin--[biotin carboxyl-carrier protein] ligase activity"/>
    <property type="evidence" value="ECO:0007669"/>
    <property type="project" value="UniProtKB-UniRule"/>
</dbReference>
<dbReference type="Gene3D" id="3.30.930.10">
    <property type="entry name" value="Bira Bifunctional Protein, Domain 2"/>
    <property type="match status" value="1"/>
</dbReference>
<gene>
    <name evidence="1 2" type="primary">birA</name>
    <name evidence="2" type="ORF">Lgee_0909</name>
</gene>
<dbReference type="InterPro" id="IPR036388">
    <property type="entry name" value="WH-like_DNA-bd_sf"/>
</dbReference>
<reference evidence="2 3" key="1">
    <citation type="submission" date="2015-11" db="EMBL/GenBank/DDBJ databases">
        <title>Genomic analysis of 38 Legionella species identifies large and diverse effector repertoires.</title>
        <authorList>
            <person name="Burstein D."/>
            <person name="Amaro F."/>
            <person name="Zusman T."/>
            <person name="Lifshitz Z."/>
            <person name="Cohen O."/>
            <person name="Gilbert J.A."/>
            <person name="Pupko T."/>
            <person name="Shuman H.A."/>
            <person name="Segal G."/>
        </authorList>
    </citation>
    <scope>NUCLEOTIDE SEQUENCE [LARGE SCALE GENOMIC DNA]</scope>
    <source>
        <strain evidence="2 3">ATCC 49504</strain>
    </source>
</reference>
<sequence>MNIPLPLLHCLKDGDCHSGEQLGARLGISRSAIWKQIRQLELLGLKVQSIQGLGYRLEKAFIPLDAAQIEQALLKASFSLPFRLHLFPVIDSTNRFLRESLPFDGVGICCAEMQTAGRGRLGRTWHSPFGENIYCSIRWRFSGDISALAGLSLVVSLAVLEALSAFASHERIEVKWPNDLYWQGKKLAGCLVEAMGESNSGTEVIIGIGINTNADSTVNHGFHAPWCALMDLAGQPLCRNTVIAAVLVQLERALTLFSEQGFSAFLAAWETFDCLRGRAVSVSRHTDALEGIASGVNALGQLGVLDGAGVMHWLSSGDASLRGHYRKGCPTDYS</sequence>
<dbReference type="Pfam" id="PF03099">
    <property type="entry name" value="BPL_LplA_LipB"/>
    <property type="match status" value="1"/>
</dbReference>
<keyword evidence="3" id="KW-1185">Reference proteome</keyword>
<name>A0A0W0TY72_9GAMM</name>
<feature type="binding site" evidence="1">
    <location>
        <position position="114"/>
    </location>
    <ligand>
        <name>biotin</name>
        <dbReference type="ChEBI" id="CHEBI:57586"/>
    </ligand>
</feature>
<dbReference type="Pfam" id="PF08279">
    <property type="entry name" value="HTH_11"/>
    <property type="match status" value="1"/>
</dbReference>
<dbReference type="PATRIC" id="fig|45065.4.peg.979"/>
<protein>
    <recommendedName>
        <fullName evidence="1">Bifunctional ligase/repressor BirA</fullName>
    </recommendedName>
    <alternativeName>
        <fullName evidence="1">Biotin operon repressor</fullName>
    </alternativeName>
    <alternativeName>
        <fullName evidence="1">Biotin--[acetyl-CoA-carboxylase] ligase</fullName>
        <ecNumber evidence="1">6.3.4.15</ecNumber>
    </alternativeName>
    <alternativeName>
        <fullName evidence="1">Biotin--protein ligase</fullName>
    </alternativeName>
    <alternativeName>
        <fullName evidence="1">Biotin-[acetyl-CoA carboxylase] synthetase</fullName>
    </alternativeName>
</protein>
<keyword evidence="1" id="KW-0067">ATP-binding</keyword>
<keyword evidence="1" id="KW-0804">Transcription</keyword>
<dbReference type="PANTHER" id="PTHR12835">
    <property type="entry name" value="BIOTIN PROTEIN LIGASE"/>
    <property type="match status" value="1"/>
</dbReference>
<feature type="binding site" evidence="1">
    <location>
        <position position="186"/>
    </location>
    <ligand>
        <name>biotin</name>
        <dbReference type="ChEBI" id="CHEBI:57586"/>
    </ligand>
</feature>
<dbReference type="GO" id="GO:0003677">
    <property type="term" value="F:DNA binding"/>
    <property type="evidence" value="ECO:0007669"/>
    <property type="project" value="UniProtKB-UniRule"/>
</dbReference>